<keyword evidence="5 9" id="KW-0276">Fatty acid metabolism</keyword>
<evidence type="ECO:0000256" key="6">
    <source>
        <dbReference type="ARBA" id="ARBA00023098"/>
    </source>
</evidence>
<dbReference type="InterPro" id="IPR013751">
    <property type="entry name" value="ACP_syn_III_N"/>
</dbReference>
<keyword evidence="6 9" id="KW-0443">Lipid metabolism</keyword>
<proteinExistence type="inferred from homology"/>
<keyword evidence="3 9" id="KW-0444">Lipid biosynthesis</keyword>
<evidence type="ECO:0000256" key="7">
    <source>
        <dbReference type="ARBA" id="ARBA00023160"/>
    </source>
</evidence>
<comment type="catalytic activity">
    <reaction evidence="9">
        <text>malonyl-[ACP] + acetyl-CoA + H(+) = 3-oxobutanoyl-[ACP] + CO2 + CoA</text>
        <dbReference type="Rhea" id="RHEA:12080"/>
        <dbReference type="Rhea" id="RHEA-COMP:9623"/>
        <dbReference type="Rhea" id="RHEA-COMP:9625"/>
        <dbReference type="ChEBI" id="CHEBI:15378"/>
        <dbReference type="ChEBI" id="CHEBI:16526"/>
        <dbReference type="ChEBI" id="CHEBI:57287"/>
        <dbReference type="ChEBI" id="CHEBI:57288"/>
        <dbReference type="ChEBI" id="CHEBI:78449"/>
        <dbReference type="ChEBI" id="CHEBI:78450"/>
        <dbReference type="EC" id="2.3.1.180"/>
    </reaction>
</comment>
<dbReference type="Proteomes" id="UP001597475">
    <property type="component" value="Unassembled WGS sequence"/>
</dbReference>
<comment type="domain">
    <text evidence="9">The last Arg residue of the ACP-binding site is essential for the weak association between ACP/AcpP and FabH.</text>
</comment>
<comment type="subunit">
    <text evidence="9">Homodimer.</text>
</comment>
<organism evidence="12 13">
    <name type="scientific">Deinococcus taklimakanensis</name>
    <dbReference type="NCBI Taxonomy" id="536443"/>
    <lineage>
        <taxon>Bacteria</taxon>
        <taxon>Thermotogati</taxon>
        <taxon>Deinococcota</taxon>
        <taxon>Deinococci</taxon>
        <taxon>Deinococcales</taxon>
        <taxon>Deinococcaceae</taxon>
        <taxon>Deinococcus</taxon>
    </lineage>
</organism>
<feature type="region of interest" description="ACP-binding" evidence="9">
    <location>
        <begin position="250"/>
        <end position="254"/>
    </location>
</feature>
<keyword evidence="13" id="KW-1185">Reference proteome</keyword>
<name>A0ABW5P3G9_9DEIO</name>
<keyword evidence="2 9" id="KW-0963">Cytoplasm</keyword>
<dbReference type="HAMAP" id="MF_01815">
    <property type="entry name" value="FabH"/>
    <property type="match status" value="1"/>
</dbReference>
<accession>A0ABW5P3G9</accession>
<dbReference type="EC" id="2.3.1.180" evidence="9"/>
<evidence type="ECO:0000259" key="11">
    <source>
        <dbReference type="Pfam" id="PF08545"/>
    </source>
</evidence>
<keyword evidence="7 9" id="KW-0275">Fatty acid biosynthesis</keyword>
<comment type="caution">
    <text evidence="12">The sequence shown here is derived from an EMBL/GenBank/DDBJ whole genome shotgun (WGS) entry which is preliminary data.</text>
</comment>
<evidence type="ECO:0000256" key="9">
    <source>
        <dbReference type="HAMAP-Rule" id="MF_01815"/>
    </source>
</evidence>
<evidence type="ECO:0000259" key="10">
    <source>
        <dbReference type="Pfam" id="PF08541"/>
    </source>
</evidence>
<dbReference type="RefSeq" id="WP_386845590.1">
    <property type="nucleotide sequence ID" value="NZ_JBHUMK010000046.1"/>
</dbReference>
<feature type="active site" evidence="9">
    <location>
        <position position="279"/>
    </location>
</feature>
<keyword evidence="4 9" id="KW-0808">Transferase</keyword>
<dbReference type="Pfam" id="PF08545">
    <property type="entry name" value="ACP_syn_III"/>
    <property type="match status" value="1"/>
</dbReference>
<feature type="domain" description="Beta-ketoacyl-[acyl-carrier-protein] synthase III C-terminal" evidence="10">
    <location>
        <begin position="233"/>
        <end position="322"/>
    </location>
</feature>
<dbReference type="PANTHER" id="PTHR34069:SF2">
    <property type="entry name" value="BETA-KETOACYL-[ACYL-CARRIER-PROTEIN] SYNTHASE III"/>
    <property type="match status" value="1"/>
</dbReference>
<evidence type="ECO:0000256" key="8">
    <source>
        <dbReference type="ARBA" id="ARBA00023315"/>
    </source>
</evidence>
<sequence length="348" mass="36788">MKHIGITALGMYVPERTVTNADFEGRMGMESGWIESRSGIRERRFAAPGEFTSTLGVRAVQDMLRRDPEALSGVDLVIYATCTPDALFPSTAALVAGQIGLAGVGAYDLSTACSGFVYALSMARGLILGGTARKVLVLGGETLSRALDQNDRDTAILFGDGCGCAVVGEVPEGYGFQDFVLGADSAGGPALYIGHLADQFPDGQPMRDVPTMNGREVFKFAVRVLGDSGTQVLEKTGISNADVDWLIPHQANIRIIEAATQRFGIPMEKTVINLDRYGNTSAATVPLALDEAVRDGRVQDGQQLLMVVFGGGLSWAACTMKWWAGAPSLRADSGKQAPEQPAPGQVSA</sequence>
<dbReference type="NCBIfam" id="NF006829">
    <property type="entry name" value="PRK09352.1"/>
    <property type="match status" value="1"/>
</dbReference>
<feature type="active site" evidence="9">
    <location>
        <position position="249"/>
    </location>
</feature>
<evidence type="ECO:0000313" key="12">
    <source>
        <dbReference type="EMBL" id="MFD2609857.1"/>
    </source>
</evidence>
<comment type="pathway">
    <text evidence="9">Lipid metabolism; fatty acid biosynthesis.</text>
</comment>
<gene>
    <name evidence="9" type="primary">fabH</name>
    <name evidence="12" type="ORF">ACFSR9_10480</name>
</gene>
<comment type="function">
    <text evidence="9">Catalyzes the condensation reaction of fatty acid synthesis by the addition to an acyl acceptor of two carbons from malonyl-ACP. Catalyzes the first condensation reaction which initiates fatty acid synthesis and may therefore play a role in governing the total rate of fatty acid production. Possesses both acetoacetyl-ACP synthase and acetyl transacylase activities. Its substrate specificity determines the biosynthesis of branched-chain and/or straight-chain of fatty acids.</text>
</comment>
<dbReference type="PANTHER" id="PTHR34069">
    <property type="entry name" value="3-OXOACYL-[ACYL-CARRIER-PROTEIN] SYNTHASE 3"/>
    <property type="match status" value="1"/>
</dbReference>
<evidence type="ECO:0000256" key="3">
    <source>
        <dbReference type="ARBA" id="ARBA00022516"/>
    </source>
</evidence>
<dbReference type="Gene3D" id="3.40.47.10">
    <property type="match status" value="1"/>
</dbReference>
<evidence type="ECO:0000256" key="1">
    <source>
        <dbReference type="ARBA" id="ARBA00008642"/>
    </source>
</evidence>
<evidence type="ECO:0000256" key="5">
    <source>
        <dbReference type="ARBA" id="ARBA00022832"/>
    </source>
</evidence>
<evidence type="ECO:0000256" key="4">
    <source>
        <dbReference type="ARBA" id="ARBA00022679"/>
    </source>
</evidence>
<dbReference type="EMBL" id="JBHUMK010000046">
    <property type="protein sequence ID" value="MFD2609857.1"/>
    <property type="molecule type" value="Genomic_DNA"/>
</dbReference>
<protein>
    <recommendedName>
        <fullName evidence="9">Beta-ketoacyl-[acyl-carrier-protein] synthase III</fullName>
        <shortName evidence="9">Beta-ketoacyl-ACP synthase III</shortName>
        <shortName evidence="9">KAS III</shortName>
        <ecNumber evidence="9">2.3.1.180</ecNumber>
    </recommendedName>
    <alternativeName>
        <fullName evidence="9">3-oxoacyl-[acyl-carrier-protein] synthase 3</fullName>
    </alternativeName>
    <alternativeName>
        <fullName evidence="9">3-oxoacyl-[acyl-carrier-protein] synthase III</fullName>
    </alternativeName>
</protein>
<keyword evidence="9" id="KW-0511">Multifunctional enzyme</keyword>
<comment type="subcellular location">
    <subcellularLocation>
        <location evidence="9">Cytoplasm</location>
    </subcellularLocation>
</comment>
<dbReference type="Pfam" id="PF08541">
    <property type="entry name" value="ACP_syn_III_C"/>
    <property type="match status" value="1"/>
</dbReference>
<dbReference type="InterPro" id="IPR004655">
    <property type="entry name" value="FabH"/>
</dbReference>
<dbReference type="CDD" id="cd00830">
    <property type="entry name" value="KAS_III"/>
    <property type="match status" value="1"/>
</dbReference>
<feature type="active site" evidence="9">
    <location>
        <position position="113"/>
    </location>
</feature>
<comment type="similarity">
    <text evidence="1 9">Belongs to the thiolase-like superfamily. FabH family.</text>
</comment>
<feature type="domain" description="Beta-ketoacyl-[acyl-carrier-protein] synthase III N-terminal" evidence="11">
    <location>
        <begin position="107"/>
        <end position="184"/>
    </location>
</feature>
<dbReference type="InterPro" id="IPR016039">
    <property type="entry name" value="Thiolase-like"/>
</dbReference>
<dbReference type="NCBIfam" id="TIGR00747">
    <property type="entry name" value="fabH"/>
    <property type="match status" value="1"/>
</dbReference>
<reference evidence="13" key="1">
    <citation type="journal article" date="2019" name="Int. J. Syst. Evol. Microbiol.">
        <title>The Global Catalogue of Microorganisms (GCM) 10K type strain sequencing project: providing services to taxonomists for standard genome sequencing and annotation.</title>
        <authorList>
            <consortium name="The Broad Institute Genomics Platform"/>
            <consortium name="The Broad Institute Genome Sequencing Center for Infectious Disease"/>
            <person name="Wu L."/>
            <person name="Ma J."/>
        </authorList>
    </citation>
    <scope>NUCLEOTIDE SEQUENCE [LARGE SCALE GENOMIC DNA]</scope>
    <source>
        <strain evidence="13">KCTC 33842</strain>
    </source>
</reference>
<dbReference type="InterPro" id="IPR013747">
    <property type="entry name" value="ACP_syn_III_C"/>
</dbReference>
<keyword evidence="8 9" id="KW-0012">Acyltransferase</keyword>
<dbReference type="SUPFAM" id="SSF53901">
    <property type="entry name" value="Thiolase-like"/>
    <property type="match status" value="1"/>
</dbReference>
<evidence type="ECO:0000256" key="2">
    <source>
        <dbReference type="ARBA" id="ARBA00022490"/>
    </source>
</evidence>
<evidence type="ECO:0000313" key="13">
    <source>
        <dbReference type="Proteomes" id="UP001597475"/>
    </source>
</evidence>